<dbReference type="Pfam" id="PF22705">
    <property type="entry name" value="C2-set_3"/>
    <property type="match status" value="1"/>
</dbReference>
<keyword evidence="3" id="KW-0812">Transmembrane</keyword>
<dbReference type="InterPro" id="IPR013106">
    <property type="entry name" value="Ig_V-set"/>
</dbReference>
<evidence type="ECO:0000313" key="13">
    <source>
        <dbReference type="Proteomes" id="UP000472270"/>
    </source>
</evidence>
<keyword evidence="7" id="KW-1015">Disulfide bond</keyword>
<dbReference type="PANTHER" id="PTHR25466">
    <property type="entry name" value="T-LYMPHOCYTE ACTIVATION ANTIGEN"/>
    <property type="match status" value="1"/>
</dbReference>
<reference evidence="12" key="1">
    <citation type="submission" date="2025-08" db="UniProtKB">
        <authorList>
            <consortium name="Ensembl"/>
        </authorList>
    </citation>
    <scope>IDENTIFICATION</scope>
</reference>
<evidence type="ECO:0000256" key="6">
    <source>
        <dbReference type="ARBA" id="ARBA00023136"/>
    </source>
</evidence>
<evidence type="ECO:0000259" key="11">
    <source>
        <dbReference type="PROSITE" id="PS50835"/>
    </source>
</evidence>
<dbReference type="SMART" id="SM00409">
    <property type="entry name" value="IG"/>
    <property type="match status" value="1"/>
</dbReference>
<dbReference type="GO" id="GO:0006955">
    <property type="term" value="P:immune response"/>
    <property type="evidence" value="ECO:0007669"/>
    <property type="project" value="TreeGrafter"/>
</dbReference>
<dbReference type="Proteomes" id="UP000472270">
    <property type="component" value="Unassembled WGS sequence"/>
</dbReference>
<dbReference type="Pfam" id="PF07686">
    <property type="entry name" value="V-set"/>
    <property type="match status" value="1"/>
</dbReference>
<evidence type="ECO:0000256" key="7">
    <source>
        <dbReference type="ARBA" id="ARBA00023157"/>
    </source>
</evidence>
<dbReference type="AlphaFoldDB" id="A0A673KEI7"/>
<evidence type="ECO:0000256" key="2">
    <source>
        <dbReference type="ARBA" id="ARBA00022475"/>
    </source>
</evidence>
<dbReference type="InterPro" id="IPR003599">
    <property type="entry name" value="Ig_sub"/>
</dbReference>
<accession>A0A673KEI7</accession>
<reference evidence="12" key="2">
    <citation type="submission" date="2025-09" db="UniProtKB">
        <authorList>
            <consortium name="Ensembl"/>
        </authorList>
    </citation>
    <scope>IDENTIFICATION</scope>
</reference>
<proteinExistence type="predicted"/>
<keyword evidence="6" id="KW-0472">Membrane</keyword>
<dbReference type="GO" id="GO:0042130">
    <property type="term" value="P:negative regulation of T cell proliferation"/>
    <property type="evidence" value="ECO:0007669"/>
    <property type="project" value="TreeGrafter"/>
</dbReference>
<dbReference type="InterPro" id="IPR007110">
    <property type="entry name" value="Ig-like_dom"/>
</dbReference>
<dbReference type="PANTHER" id="PTHR25466:SF14">
    <property type="entry name" value="BUTYROPHILIN SUBFAMILY 2 MEMBER A2-LIKE-RELATED"/>
    <property type="match status" value="1"/>
</dbReference>
<evidence type="ECO:0000256" key="9">
    <source>
        <dbReference type="ARBA" id="ARBA00023180"/>
    </source>
</evidence>
<dbReference type="InterPro" id="IPR051713">
    <property type="entry name" value="T-cell_Activation_Regulation"/>
</dbReference>
<keyword evidence="13" id="KW-1185">Reference proteome</keyword>
<keyword evidence="8" id="KW-0675">Receptor</keyword>
<keyword evidence="5" id="KW-1133">Transmembrane helix</keyword>
<dbReference type="Gene3D" id="2.60.40.10">
    <property type="entry name" value="Immunoglobulins"/>
    <property type="match status" value="2"/>
</dbReference>
<evidence type="ECO:0000256" key="5">
    <source>
        <dbReference type="ARBA" id="ARBA00022989"/>
    </source>
</evidence>
<evidence type="ECO:0000256" key="4">
    <source>
        <dbReference type="ARBA" id="ARBA00022729"/>
    </source>
</evidence>
<dbReference type="GO" id="GO:0009897">
    <property type="term" value="C:external side of plasma membrane"/>
    <property type="evidence" value="ECO:0007669"/>
    <property type="project" value="TreeGrafter"/>
</dbReference>
<evidence type="ECO:0000313" key="12">
    <source>
        <dbReference type="Ensembl" id="ENSSRHP00000061161.1"/>
    </source>
</evidence>
<dbReference type="Ensembl" id="ENSSRHT00000062854.1">
    <property type="protein sequence ID" value="ENSSRHP00000061161.1"/>
    <property type="gene ID" value="ENSSRHG00000030538.1"/>
</dbReference>
<feature type="domain" description="Ig-like" evidence="11">
    <location>
        <begin position="130"/>
        <end position="223"/>
    </location>
</feature>
<evidence type="ECO:0000256" key="1">
    <source>
        <dbReference type="ARBA" id="ARBA00004251"/>
    </source>
</evidence>
<dbReference type="GO" id="GO:0042102">
    <property type="term" value="P:positive regulation of T cell proliferation"/>
    <property type="evidence" value="ECO:0007669"/>
    <property type="project" value="TreeGrafter"/>
</dbReference>
<dbReference type="InterPro" id="IPR036179">
    <property type="entry name" value="Ig-like_dom_sf"/>
</dbReference>
<dbReference type="SUPFAM" id="SSF48726">
    <property type="entry name" value="Immunoglobulin"/>
    <property type="match status" value="1"/>
</dbReference>
<dbReference type="InterPro" id="IPR053896">
    <property type="entry name" value="BTN3A2-like_Ig-C"/>
</dbReference>
<keyword evidence="9" id="KW-0325">Glycoprotein</keyword>
<protein>
    <recommendedName>
        <fullName evidence="11">Ig-like domain-containing protein</fullName>
    </recommendedName>
</protein>
<feature type="domain" description="Ig-like" evidence="11">
    <location>
        <begin position="35"/>
        <end position="114"/>
    </location>
</feature>
<dbReference type="PROSITE" id="PS50835">
    <property type="entry name" value="IG_LIKE"/>
    <property type="match status" value="2"/>
</dbReference>
<sequence length="246" mass="28618">FLPIKAFKTYDMLIIVFQYTIETSICNVYGCLYTGEDVILPCSIKPNTSAVNMRVEWFRLDFQDSIQNQYFRGRTALFQEELQNGNALLKLSSVQVSDEGVYKCLLSPTPGMMTSLFVLMLEVRRLITKPRNCVFYSKKLTQKRGKTCSLRNVLSDLQYWNPKPELQWLDSKGENLTSDTEETHKDAKCYNVKHRITVHNSETKYHCRVKRRHHMLQMDIVVSSKYDLGSLSFSIFFSKVIGNVFF</sequence>
<keyword evidence="4" id="KW-0732">Signal</keyword>
<dbReference type="InterPro" id="IPR013783">
    <property type="entry name" value="Ig-like_fold"/>
</dbReference>
<evidence type="ECO:0000256" key="3">
    <source>
        <dbReference type="ARBA" id="ARBA00022692"/>
    </source>
</evidence>
<organism evidence="12 13">
    <name type="scientific">Sinocyclocheilus rhinocerous</name>
    <dbReference type="NCBI Taxonomy" id="307959"/>
    <lineage>
        <taxon>Eukaryota</taxon>
        <taxon>Metazoa</taxon>
        <taxon>Chordata</taxon>
        <taxon>Craniata</taxon>
        <taxon>Vertebrata</taxon>
        <taxon>Euteleostomi</taxon>
        <taxon>Actinopterygii</taxon>
        <taxon>Neopterygii</taxon>
        <taxon>Teleostei</taxon>
        <taxon>Ostariophysi</taxon>
        <taxon>Cypriniformes</taxon>
        <taxon>Cyprinidae</taxon>
        <taxon>Cyprininae</taxon>
        <taxon>Sinocyclocheilus</taxon>
    </lineage>
</organism>
<keyword evidence="10" id="KW-0393">Immunoglobulin domain</keyword>
<dbReference type="GO" id="GO:0071222">
    <property type="term" value="P:cellular response to lipopolysaccharide"/>
    <property type="evidence" value="ECO:0007669"/>
    <property type="project" value="TreeGrafter"/>
</dbReference>
<keyword evidence="2" id="KW-1003">Cell membrane</keyword>
<name>A0A673KEI7_9TELE</name>
<evidence type="ECO:0000256" key="10">
    <source>
        <dbReference type="ARBA" id="ARBA00023319"/>
    </source>
</evidence>
<dbReference type="GO" id="GO:0007166">
    <property type="term" value="P:cell surface receptor signaling pathway"/>
    <property type="evidence" value="ECO:0007669"/>
    <property type="project" value="TreeGrafter"/>
</dbReference>
<evidence type="ECO:0000256" key="8">
    <source>
        <dbReference type="ARBA" id="ARBA00023170"/>
    </source>
</evidence>
<dbReference type="GO" id="GO:0031295">
    <property type="term" value="P:T cell costimulation"/>
    <property type="evidence" value="ECO:0007669"/>
    <property type="project" value="TreeGrafter"/>
</dbReference>
<comment type="subcellular location">
    <subcellularLocation>
        <location evidence="1">Cell membrane</location>
        <topology evidence="1">Single-pass type I membrane protein</topology>
    </subcellularLocation>
</comment>